<evidence type="ECO:0000313" key="2">
    <source>
        <dbReference type="EMBL" id="QHT88617.1"/>
    </source>
</evidence>
<sequence>MAHVSNFTFNTMGRIGNDECSQDINSIQNSQACSYLLQNYFTSDCNMSKAMQLATTQPGIIYSGSMGSDMCGSNIDESSKLLIGSVQTAPKARIDLFQRPFATVPYLGRGAVDPALEAQIQQGEAVTNKRSITKLTEKSHLRYRTTPLIPEMQKTVQNSDHIIESDASQGWIRGGVPSRELTRDRDMYSNNKR</sequence>
<dbReference type="AlphaFoldDB" id="A0A6C0I8B8"/>
<proteinExistence type="predicted"/>
<dbReference type="EMBL" id="MN740120">
    <property type="protein sequence ID" value="QHT88617.1"/>
    <property type="molecule type" value="Genomic_DNA"/>
</dbReference>
<reference evidence="2" key="1">
    <citation type="journal article" date="2020" name="Nature">
        <title>Giant virus diversity and host interactions through global metagenomics.</title>
        <authorList>
            <person name="Schulz F."/>
            <person name="Roux S."/>
            <person name="Paez-Espino D."/>
            <person name="Jungbluth S."/>
            <person name="Walsh D.A."/>
            <person name="Denef V.J."/>
            <person name="McMahon K.D."/>
            <person name="Konstantinidis K.T."/>
            <person name="Eloe-Fadrosh E.A."/>
            <person name="Kyrpides N.C."/>
            <person name="Woyke T."/>
        </authorList>
    </citation>
    <scope>NUCLEOTIDE SEQUENCE</scope>
    <source>
        <strain evidence="2">GVMAG-M-3300023184-51</strain>
    </source>
</reference>
<feature type="region of interest" description="Disordered" evidence="1">
    <location>
        <begin position="173"/>
        <end position="193"/>
    </location>
</feature>
<evidence type="ECO:0000256" key="1">
    <source>
        <dbReference type="SAM" id="MobiDB-lite"/>
    </source>
</evidence>
<organism evidence="2">
    <name type="scientific">viral metagenome</name>
    <dbReference type="NCBI Taxonomy" id="1070528"/>
    <lineage>
        <taxon>unclassified sequences</taxon>
        <taxon>metagenomes</taxon>
        <taxon>organismal metagenomes</taxon>
    </lineage>
</organism>
<protein>
    <submittedName>
        <fullName evidence="2">Uncharacterized protein</fullName>
    </submittedName>
</protein>
<name>A0A6C0I8B8_9ZZZZ</name>
<accession>A0A6C0I8B8</accession>